<dbReference type="Proteomes" id="UP000092596">
    <property type="component" value="Chromosome"/>
</dbReference>
<organism evidence="2 3">
    <name type="scientific">Dermabacter vaginalis</name>
    <dbReference type="NCBI Taxonomy" id="1630135"/>
    <lineage>
        <taxon>Bacteria</taxon>
        <taxon>Bacillati</taxon>
        <taxon>Actinomycetota</taxon>
        <taxon>Actinomycetes</taxon>
        <taxon>Micrococcales</taxon>
        <taxon>Dermabacteraceae</taxon>
        <taxon>Dermabacter</taxon>
    </lineage>
</organism>
<dbReference type="KEGG" id="dva:DAD186_09700"/>
<sequence>MIPGHLRDRGRLMRVEKNDERTPETVAPHLSRPSPHPTGG</sequence>
<feature type="compositionally biased region" description="Basic and acidic residues" evidence="1">
    <location>
        <begin position="1"/>
        <end position="23"/>
    </location>
</feature>
<gene>
    <name evidence="2" type="ORF">DAD186_09700</name>
</gene>
<protein>
    <submittedName>
        <fullName evidence="2">Uncharacterized protein</fullName>
    </submittedName>
</protein>
<evidence type="ECO:0000256" key="1">
    <source>
        <dbReference type="SAM" id="MobiDB-lite"/>
    </source>
</evidence>
<reference evidence="2 3" key="1">
    <citation type="submission" date="2015-06" db="EMBL/GenBank/DDBJ databases">
        <title>Investigation of pathophysiology for high-risk pregnancy and development of treatment modality based on it.</title>
        <authorList>
            <person name="Kim B.-C."/>
            <person name="Lim S."/>
        </authorList>
    </citation>
    <scope>NUCLEOTIDE SEQUENCE [LARGE SCALE GENOMIC DNA]</scope>
    <source>
        <strain evidence="2 3">AD1-86</strain>
    </source>
</reference>
<proteinExistence type="predicted"/>
<evidence type="ECO:0000313" key="3">
    <source>
        <dbReference type="Proteomes" id="UP000092596"/>
    </source>
</evidence>
<accession>A0A1B0ZHW9</accession>
<feature type="region of interest" description="Disordered" evidence="1">
    <location>
        <begin position="1"/>
        <end position="40"/>
    </location>
</feature>
<name>A0A1B0ZHW9_9MICO</name>
<dbReference type="STRING" id="1630135.DAD186_09700"/>
<dbReference type="AlphaFoldDB" id="A0A1B0ZHW9"/>
<dbReference type="EMBL" id="CP012117">
    <property type="protein sequence ID" value="ANP27520.1"/>
    <property type="molecule type" value="Genomic_DNA"/>
</dbReference>
<evidence type="ECO:0000313" key="2">
    <source>
        <dbReference type="EMBL" id="ANP27520.1"/>
    </source>
</evidence>